<keyword evidence="3" id="KW-1185">Reference proteome</keyword>
<keyword evidence="1" id="KW-0732">Signal</keyword>
<organism evidence="2 3">
    <name type="scientific">Mya arenaria</name>
    <name type="common">Soft-shell clam</name>
    <dbReference type="NCBI Taxonomy" id="6604"/>
    <lineage>
        <taxon>Eukaryota</taxon>
        <taxon>Metazoa</taxon>
        <taxon>Spiralia</taxon>
        <taxon>Lophotrochozoa</taxon>
        <taxon>Mollusca</taxon>
        <taxon>Bivalvia</taxon>
        <taxon>Autobranchia</taxon>
        <taxon>Heteroconchia</taxon>
        <taxon>Euheterodonta</taxon>
        <taxon>Imparidentia</taxon>
        <taxon>Neoheterodontei</taxon>
        <taxon>Myida</taxon>
        <taxon>Myoidea</taxon>
        <taxon>Myidae</taxon>
        <taxon>Mya</taxon>
    </lineage>
</organism>
<protein>
    <submittedName>
        <fullName evidence="2">Uncharacterized protein</fullName>
    </submittedName>
</protein>
<gene>
    <name evidence="2" type="ORF">MAR_007188</name>
</gene>
<evidence type="ECO:0000313" key="3">
    <source>
        <dbReference type="Proteomes" id="UP001164746"/>
    </source>
</evidence>
<feature type="chain" id="PRO_5047391085" evidence="1">
    <location>
        <begin position="21"/>
        <end position="127"/>
    </location>
</feature>
<reference evidence="2" key="1">
    <citation type="submission" date="2022-11" db="EMBL/GenBank/DDBJ databases">
        <title>Centuries of genome instability and evolution in soft-shell clam transmissible cancer (bioRxiv).</title>
        <authorList>
            <person name="Hart S.F.M."/>
            <person name="Yonemitsu M.A."/>
            <person name="Giersch R.M."/>
            <person name="Beal B.F."/>
            <person name="Arriagada G."/>
            <person name="Davis B.W."/>
            <person name="Ostrander E.A."/>
            <person name="Goff S.P."/>
            <person name="Metzger M.J."/>
        </authorList>
    </citation>
    <scope>NUCLEOTIDE SEQUENCE</scope>
    <source>
        <strain evidence="2">MELC-2E11</strain>
        <tissue evidence="2">Siphon/mantle</tissue>
    </source>
</reference>
<dbReference type="PANTHER" id="PTHR38564:SF2">
    <property type="entry name" value="WU:FC46H12 PRECURSOR"/>
    <property type="match status" value="1"/>
</dbReference>
<name>A0ABY7DAN3_MYAAR</name>
<dbReference type="PANTHER" id="PTHR38564">
    <property type="entry name" value="SI:CH73-250A16.5-RELATED"/>
    <property type="match status" value="1"/>
</dbReference>
<dbReference type="EMBL" id="CP111012">
    <property type="protein sequence ID" value="WAQ94717.1"/>
    <property type="molecule type" value="Genomic_DNA"/>
</dbReference>
<proteinExistence type="predicted"/>
<sequence>MEGLAIVFTALVAVFVFVEGGPLHASCKIQWELPAISDVSDAEIKGTHETPVKHYKDDISFKLTKAGTGCNGFSTSETWYAVLDYGTNYCNLENLITGAGLNATANYKETTSDDVCTQYSSHDCEKY</sequence>
<dbReference type="Proteomes" id="UP001164746">
    <property type="component" value="Chromosome 1"/>
</dbReference>
<evidence type="ECO:0000256" key="1">
    <source>
        <dbReference type="SAM" id="SignalP"/>
    </source>
</evidence>
<evidence type="ECO:0000313" key="2">
    <source>
        <dbReference type="EMBL" id="WAQ94717.1"/>
    </source>
</evidence>
<accession>A0ABY7DAN3</accession>
<feature type="signal peptide" evidence="1">
    <location>
        <begin position="1"/>
        <end position="20"/>
    </location>
</feature>